<dbReference type="GeneID" id="107273416"/>
<dbReference type="InterPro" id="IPR042620">
    <property type="entry name" value="NSUN7"/>
</dbReference>
<gene>
    <name evidence="3" type="primary">LOC107273416</name>
</gene>
<dbReference type="RefSeq" id="XP_024946503.1">
    <property type="nucleotide sequence ID" value="XM_025090735.1"/>
</dbReference>
<evidence type="ECO:0000313" key="2">
    <source>
        <dbReference type="Proteomes" id="UP000694920"/>
    </source>
</evidence>
<reference evidence="3" key="1">
    <citation type="submission" date="2025-08" db="UniProtKB">
        <authorList>
            <consortium name="RefSeq"/>
        </authorList>
    </citation>
    <scope>IDENTIFICATION</scope>
</reference>
<proteinExistence type="predicted"/>
<accession>A0AAJ7W6L1</accession>
<feature type="region of interest" description="Disordered" evidence="1">
    <location>
        <begin position="719"/>
        <end position="745"/>
    </location>
</feature>
<dbReference type="AlphaFoldDB" id="A0AAJ7W6L1"/>
<feature type="compositionally biased region" description="Basic and acidic residues" evidence="1">
    <location>
        <begin position="639"/>
        <end position="648"/>
    </location>
</feature>
<evidence type="ECO:0000313" key="3">
    <source>
        <dbReference type="RefSeq" id="XP_024946503.1"/>
    </source>
</evidence>
<sequence length="1027" mass="116098">MSAMISPEVIANGVVRNVMEFENMETHIYPVKATRKASLFTIYAKVFRVMISALIQPVHDPEEEEFNKELDELILPSNDEWRHQVYYRLVDLQREIDAEASDRDSDQLTHYTNSDVQLVGYHMMRMKANSEKEAKDPKEWEWEPGGSLYPLIPKGGRIGNSASSLAAIMDVSGSMTEACIEPGWRVEDLLLAAKVLQKEESPIYSDEAEMRRVFGLVYDVLRYKKILNHALDDVAFWYYHPKFKSRERIVWLLLYDMQGRKFARRGDIAEVEAREKAFEAANLKEIEDTLLNAKIRLAASVSRLRIEGSALTLGELLPLHLRNAEGVVWGEEGALASGWINSMKISSKKEFIHEMSKIGLRLCVDCTTADLEEDSYAFDPLCPKVVNLHDKAREKLAKFDLVRNHCFIFLERSLCLGAAALAQAVRIGKLCGPVVLTHSIAPRHAGYLASLLADIDDAGRLLVFGTGELRCQYELYLRDIGVTLQQCRVFSEKYVNPPPCAELERATIILATPPCSYTGIRDAVDLAVARGGDTTLLETLTNMDNESKQPQVLLSEQLSTLKYALTRPNVQLLIYETHSILPAETTEVVEQVLNYANKMAAEKFAREYRVKKKAVSKEAAGKMSKPSKSVKRRQTQEQSKLDDRKSNYEDEEELSIVPSVEIKVPDSDLFEHADINEICGNKSSNLVDKGCYLALIRRKEMMQFNSLFMIKVAETKGLFGDPNKQQQPKEEPLSPIRQASQTSRKDFKRAKFQVDRIAAPTHSSMVRAVKEKQLCPRHNQRIAQGEKRINAQADNSEVDLSPPSLSAQQLFKDSFKLLSGISQDLQDVPVGRGGRLKSQQAQEENIRRLSTPTHSSMNKMVNRKNTEMHFSRVDIKDSTFQTALKLKENVSGFYDEKQDRSIQPLLPKSIQNATVQKRMTSSEKTVDTNSKNESSYDKKIKNSEEKLFTSSVTSVISKSSIIRATQSMAVDNILHEFGKENLLELPYSHVGTRKISRLHHPGGPTRFSRMLLGKRLENVAEKVEGFL</sequence>
<protein>
    <submittedName>
        <fullName evidence="3">Uncharacterized protein LOC107273416 isoform X1</fullName>
    </submittedName>
</protein>
<dbReference type="Gene3D" id="3.40.50.150">
    <property type="entry name" value="Vaccinia Virus protein VP39"/>
    <property type="match status" value="1"/>
</dbReference>
<name>A0AAJ7W6L1_CEPCN</name>
<keyword evidence="2" id="KW-1185">Reference proteome</keyword>
<feature type="region of interest" description="Disordered" evidence="1">
    <location>
        <begin position="616"/>
        <end position="652"/>
    </location>
</feature>
<dbReference type="Proteomes" id="UP000694920">
    <property type="component" value="Unplaced"/>
</dbReference>
<organism evidence="2 3">
    <name type="scientific">Cephus cinctus</name>
    <name type="common">Wheat stem sawfly</name>
    <dbReference type="NCBI Taxonomy" id="211228"/>
    <lineage>
        <taxon>Eukaryota</taxon>
        <taxon>Metazoa</taxon>
        <taxon>Ecdysozoa</taxon>
        <taxon>Arthropoda</taxon>
        <taxon>Hexapoda</taxon>
        <taxon>Insecta</taxon>
        <taxon>Pterygota</taxon>
        <taxon>Neoptera</taxon>
        <taxon>Endopterygota</taxon>
        <taxon>Hymenoptera</taxon>
        <taxon>Cephoidea</taxon>
        <taxon>Cephidae</taxon>
        <taxon>Cephus</taxon>
    </lineage>
</organism>
<dbReference type="PANTHER" id="PTHR14663:SF2">
    <property type="entry name" value="METHYLTRANSFERASE NSUN7-RELATED"/>
    <property type="match status" value="1"/>
</dbReference>
<evidence type="ECO:0000256" key="1">
    <source>
        <dbReference type="SAM" id="MobiDB-lite"/>
    </source>
</evidence>
<dbReference type="InterPro" id="IPR029063">
    <property type="entry name" value="SAM-dependent_MTases_sf"/>
</dbReference>
<dbReference type="PANTHER" id="PTHR14663">
    <property type="entry name" value="METHYLTRANSFERASE NSUN7-RELATED"/>
    <property type="match status" value="1"/>
</dbReference>